<dbReference type="PROSITE" id="PS00375">
    <property type="entry name" value="UDPGT"/>
    <property type="match status" value="1"/>
</dbReference>
<dbReference type="KEGG" id="dcr:108199965"/>
<evidence type="ECO:0000313" key="10">
    <source>
        <dbReference type="Proteomes" id="UP000077755"/>
    </source>
</evidence>
<dbReference type="GO" id="GO:0008299">
    <property type="term" value="P:isoprenoid biosynthetic process"/>
    <property type="evidence" value="ECO:0007669"/>
    <property type="project" value="UniProtKB-KW"/>
</dbReference>
<reference evidence="9" key="1">
    <citation type="journal article" date="2016" name="Nat. Genet.">
        <title>A high-quality carrot genome assembly provides new insights into carotenoid accumulation and asterid genome evolution.</title>
        <authorList>
            <person name="Iorizzo M."/>
            <person name="Ellison S."/>
            <person name="Senalik D."/>
            <person name="Zeng P."/>
            <person name="Satapoomin P."/>
            <person name="Huang J."/>
            <person name="Bowman M."/>
            <person name="Iovene M."/>
            <person name="Sanseverino W."/>
            <person name="Cavagnaro P."/>
            <person name="Yildiz M."/>
            <person name="Macko-Podgorni A."/>
            <person name="Moranska E."/>
            <person name="Grzebelus E."/>
            <person name="Grzebelus D."/>
            <person name="Ashrafi H."/>
            <person name="Zheng Z."/>
            <person name="Cheng S."/>
            <person name="Spooner D."/>
            <person name="Van Deynze A."/>
            <person name="Simon P."/>
        </authorList>
    </citation>
    <scope>NUCLEOTIDE SEQUENCE</scope>
    <source>
        <tissue evidence="9">Leaf</tissue>
    </source>
</reference>
<name>A0AAF0XRR9_DAUCS</name>
<dbReference type="InterPro" id="IPR002213">
    <property type="entry name" value="UDP_glucos_trans"/>
</dbReference>
<keyword evidence="10" id="KW-1185">Reference proteome</keyword>
<keyword evidence="3 6" id="KW-0328">Glycosyltransferase</keyword>
<proteinExistence type="inferred from homology"/>
<dbReference type="CDD" id="cd03784">
    <property type="entry name" value="GT1_Gtf-like"/>
    <property type="match status" value="1"/>
</dbReference>
<dbReference type="SUPFAM" id="SSF53756">
    <property type="entry name" value="UDP-Glycosyltransferase/glycogen phosphorylase"/>
    <property type="match status" value="1"/>
</dbReference>
<dbReference type="GO" id="GO:0016138">
    <property type="term" value="P:glycoside biosynthetic process"/>
    <property type="evidence" value="ECO:0007669"/>
    <property type="project" value="UniProtKB-ARBA"/>
</dbReference>
<evidence type="ECO:0000256" key="7">
    <source>
        <dbReference type="RuleBase" id="RU362057"/>
    </source>
</evidence>
<gene>
    <name evidence="9" type="ORF">DCAR_0832467</name>
</gene>
<dbReference type="InterPro" id="IPR035595">
    <property type="entry name" value="UDP_glycos_trans_CS"/>
</dbReference>
<organism evidence="9 10">
    <name type="scientific">Daucus carota subsp. sativus</name>
    <name type="common">Carrot</name>
    <dbReference type="NCBI Taxonomy" id="79200"/>
    <lineage>
        <taxon>Eukaryota</taxon>
        <taxon>Viridiplantae</taxon>
        <taxon>Streptophyta</taxon>
        <taxon>Embryophyta</taxon>
        <taxon>Tracheophyta</taxon>
        <taxon>Spermatophyta</taxon>
        <taxon>Magnoliopsida</taxon>
        <taxon>eudicotyledons</taxon>
        <taxon>Gunneridae</taxon>
        <taxon>Pentapetalae</taxon>
        <taxon>asterids</taxon>
        <taxon>campanulids</taxon>
        <taxon>Apiales</taxon>
        <taxon>Apiaceae</taxon>
        <taxon>Apioideae</taxon>
        <taxon>Scandiceae</taxon>
        <taxon>Daucinae</taxon>
        <taxon>Daucus</taxon>
        <taxon>Daucus sect. Daucus</taxon>
    </lineage>
</organism>
<dbReference type="Pfam" id="PF00201">
    <property type="entry name" value="UDPGT"/>
    <property type="match status" value="1"/>
</dbReference>
<dbReference type="AlphaFoldDB" id="A0AAF0XRR9"/>
<evidence type="ECO:0000256" key="3">
    <source>
        <dbReference type="ARBA" id="ARBA00022676"/>
    </source>
</evidence>
<comment type="similarity">
    <text evidence="2 6">Belongs to the UDP-glycosyltransferase family.</text>
</comment>
<evidence type="ECO:0000256" key="5">
    <source>
        <dbReference type="ARBA" id="ARBA00023229"/>
    </source>
</evidence>
<dbReference type="PANTHER" id="PTHR48044">
    <property type="entry name" value="GLYCOSYLTRANSFERASE"/>
    <property type="match status" value="1"/>
</dbReference>
<dbReference type="EMBL" id="CP093350">
    <property type="protein sequence ID" value="WOH12958.1"/>
    <property type="molecule type" value="Genomic_DNA"/>
</dbReference>
<dbReference type="InterPro" id="IPR058980">
    <property type="entry name" value="Glyco_transf_N"/>
</dbReference>
<keyword evidence="5" id="KW-0414">Isoprene biosynthesis</keyword>
<dbReference type="Pfam" id="PF26168">
    <property type="entry name" value="Glyco_transf_N"/>
    <property type="match status" value="1"/>
</dbReference>
<comment type="pathway">
    <text evidence="1">Secondary metabolite biosynthesis; terpenoid biosynthesis.</text>
</comment>
<evidence type="ECO:0000256" key="4">
    <source>
        <dbReference type="ARBA" id="ARBA00022679"/>
    </source>
</evidence>
<evidence type="ECO:0000313" key="9">
    <source>
        <dbReference type="EMBL" id="WOH12958.1"/>
    </source>
</evidence>
<dbReference type="EC" id="2.4.1.-" evidence="7"/>
<protein>
    <recommendedName>
        <fullName evidence="7">Glycosyltransferase</fullName>
        <ecNumber evidence="7">2.4.1.-</ecNumber>
    </recommendedName>
</protein>
<evidence type="ECO:0000256" key="2">
    <source>
        <dbReference type="ARBA" id="ARBA00009995"/>
    </source>
</evidence>
<accession>A0AAF0XRR9</accession>
<keyword evidence="4 6" id="KW-0808">Transferase</keyword>
<dbReference type="Gene3D" id="3.40.50.2000">
    <property type="entry name" value="Glycogen Phosphorylase B"/>
    <property type="match status" value="2"/>
</dbReference>
<dbReference type="GO" id="GO:0008194">
    <property type="term" value="F:UDP-glycosyltransferase activity"/>
    <property type="evidence" value="ECO:0007669"/>
    <property type="project" value="InterPro"/>
</dbReference>
<feature type="domain" description="Glycosyltransferase N-terminal" evidence="8">
    <location>
        <begin position="8"/>
        <end position="225"/>
    </location>
</feature>
<sequence length="453" mass="50593">MATTKEDSMRVLMLPWLGYGHISPFLELAKKLSSKNFFIYFCSTPINLTSIENKLSPTDLSCIQLVELNLPSSPELPPYCHTTNGLPSHLHPKLFQAFDESKPEFSNILETLKPDLVIYDSHQTWVSEVSSSHHIPAIYFHTSSATSKSFFYYAFKNRGSGLPFPSSVVSLRPVEIQKMIAAAPIDAGKTTEDDDPFLSCIAKSFGFMLIKSCNDIEEKYINYMSILTNKRVVPVGVLSYHEECEEAENDKEMMEWLDSKEKASTVYVSFGSETFLSEKEIEELAFGLEISNVNFIWVIRFPKEAEKIKIEEVLPEGFVNRVKGRGIIVDGWAPQDKILGHSSTGGFVSHCGWSSVTESLSHGVPIIGLPMNFDQPLNCRMVAELGAGLEIEKDGKLEFGRTEVARVIKEVVNGDSAVMKTAKELSENIKMNEAEVISVAVEEIKKVCAKIQH</sequence>
<dbReference type="PANTHER" id="PTHR48044:SF29">
    <property type="entry name" value="GLYCOSYLTRANSFERASE"/>
    <property type="match status" value="1"/>
</dbReference>
<evidence type="ECO:0000259" key="8">
    <source>
        <dbReference type="Pfam" id="PF26168"/>
    </source>
</evidence>
<reference evidence="9" key="2">
    <citation type="submission" date="2022-03" db="EMBL/GenBank/DDBJ databases">
        <title>Draft title - Genomic analysis of global carrot germplasm unveils the trajectory of domestication and the origin of high carotenoid orange carrot.</title>
        <authorList>
            <person name="Iorizzo M."/>
            <person name="Ellison S."/>
            <person name="Senalik D."/>
            <person name="Macko-Podgorni A."/>
            <person name="Grzebelus D."/>
            <person name="Bostan H."/>
            <person name="Rolling W."/>
            <person name="Curaba J."/>
            <person name="Simon P."/>
        </authorList>
    </citation>
    <scope>NUCLEOTIDE SEQUENCE</scope>
    <source>
        <tissue evidence="9">Leaf</tissue>
    </source>
</reference>
<evidence type="ECO:0000256" key="6">
    <source>
        <dbReference type="RuleBase" id="RU003718"/>
    </source>
</evidence>
<dbReference type="Proteomes" id="UP000077755">
    <property type="component" value="Chromosome 8"/>
</dbReference>
<dbReference type="FunFam" id="3.40.50.2000:FF:000060">
    <property type="entry name" value="Glycosyltransferase"/>
    <property type="match status" value="1"/>
</dbReference>
<evidence type="ECO:0000256" key="1">
    <source>
        <dbReference type="ARBA" id="ARBA00004721"/>
    </source>
</evidence>